<reference evidence="1 2" key="1">
    <citation type="journal article" date="2023" name="Science">
        <title>Complex scaffold remodeling in plant triterpene biosynthesis.</title>
        <authorList>
            <person name="De La Pena R."/>
            <person name="Hodgson H."/>
            <person name="Liu J.C."/>
            <person name="Stephenson M.J."/>
            <person name="Martin A.C."/>
            <person name="Owen C."/>
            <person name="Harkess A."/>
            <person name="Leebens-Mack J."/>
            <person name="Jimenez L.E."/>
            <person name="Osbourn A."/>
            <person name="Sattely E.S."/>
        </authorList>
    </citation>
    <scope>NUCLEOTIDE SEQUENCE [LARGE SCALE GENOMIC DNA]</scope>
    <source>
        <strain evidence="2">cv. JPN11</strain>
        <tissue evidence="1">Leaf</tissue>
    </source>
</reference>
<gene>
    <name evidence="1" type="ORF">OWV82_014197</name>
</gene>
<proteinExistence type="predicted"/>
<evidence type="ECO:0000313" key="1">
    <source>
        <dbReference type="EMBL" id="KAJ4711852.1"/>
    </source>
</evidence>
<protein>
    <submittedName>
        <fullName evidence="1">DUF2439 family protein</fullName>
    </submittedName>
</protein>
<name>A0ACC1XLV4_MELAZ</name>
<comment type="caution">
    <text evidence="1">The sequence shown here is derived from an EMBL/GenBank/DDBJ whole genome shotgun (WGS) entry which is preliminary data.</text>
</comment>
<sequence>MEDAKKRWSVTYTKHIKQKRKVYQDGFLDLHVSTSKVKLYDECDKLLECRILKQDEVVSSGEMLTFNAYLVDVGDPEGECTAIPDLNPLGPDKKISEESGLNHRQKLRSYSIFSGDRKFDAEKKKAQPICTSPSQKFIREFKKREMQKYGTALNSPETTNPGATEWKVLYTTQITQKAKKYHDGFLEVAACGFLGRQIKLFDETRKLLDSRFLRRDEVIRSGESTAFGGYLVEIEFKNSEVPGYGAPQDGPFPDESDITEWQVMYTTHLTQKAKKYHDGFLRLSIAGSHQRQVMLYDDGRKLLNSRFIRKDEVIISGGSVAFDAHLVDIGEPQGNHQNQTEVNIHGNNRNVVRKTRIMHDHNCLNADKSVVKGAGKPQNKPCSKELADSTCSISAINGIKLSKGVMSDKPLRNAVQILSILQKHKGLEVLDTVVDVPGKSQEPCKKVDAGKTNEDPDIGNCPEDLTSSKSISKGHGNDKRISSEEPQSPSKTDELPSFDLGF</sequence>
<evidence type="ECO:0000313" key="2">
    <source>
        <dbReference type="Proteomes" id="UP001164539"/>
    </source>
</evidence>
<organism evidence="1 2">
    <name type="scientific">Melia azedarach</name>
    <name type="common">Chinaberry tree</name>
    <dbReference type="NCBI Taxonomy" id="155640"/>
    <lineage>
        <taxon>Eukaryota</taxon>
        <taxon>Viridiplantae</taxon>
        <taxon>Streptophyta</taxon>
        <taxon>Embryophyta</taxon>
        <taxon>Tracheophyta</taxon>
        <taxon>Spermatophyta</taxon>
        <taxon>Magnoliopsida</taxon>
        <taxon>eudicotyledons</taxon>
        <taxon>Gunneridae</taxon>
        <taxon>Pentapetalae</taxon>
        <taxon>rosids</taxon>
        <taxon>malvids</taxon>
        <taxon>Sapindales</taxon>
        <taxon>Meliaceae</taxon>
        <taxon>Melia</taxon>
    </lineage>
</organism>
<dbReference type="Proteomes" id="UP001164539">
    <property type="component" value="Chromosome 8"/>
</dbReference>
<keyword evidence="2" id="KW-1185">Reference proteome</keyword>
<dbReference type="EMBL" id="CM051401">
    <property type="protein sequence ID" value="KAJ4711852.1"/>
    <property type="molecule type" value="Genomic_DNA"/>
</dbReference>
<accession>A0ACC1XLV4</accession>